<dbReference type="PANTHER" id="PTHR45947">
    <property type="entry name" value="SULFOQUINOVOSYL TRANSFERASE SQD2"/>
    <property type="match status" value="1"/>
</dbReference>
<dbReference type="CDD" id="cd03801">
    <property type="entry name" value="GT4_PimA-like"/>
    <property type="match status" value="1"/>
</dbReference>
<dbReference type="SUPFAM" id="SSF53756">
    <property type="entry name" value="UDP-Glycosyltransferase/glycogen phosphorylase"/>
    <property type="match status" value="1"/>
</dbReference>
<dbReference type="PANTHER" id="PTHR45947:SF13">
    <property type="entry name" value="TRANSFERASE"/>
    <property type="match status" value="1"/>
</dbReference>
<evidence type="ECO:0000313" key="3">
    <source>
        <dbReference type="Proteomes" id="UP001168528"/>
    </source>
</evidence>
<feature type="domain" description="Glycosyl transferase family 1" evidence="1">
    <location>
        <begin position="214"/>
        <end position="362"/>
    </location>
</feature>
<keyword evidence="2" id="KW-0808">Transferase</keyword>
<gene>
    <name evidence="2" type="ORF">Q0590_27960</name>
</gene>
<keyword evidence="2" id="KW-0328">Glycosyltransferase</keyword>
<protein>
    <submittedName>
        <fullName evidence="2">Glycosyltransferase family 4 protein</fullName>
        <ecNumber evidence="2">2.4.-.-</ecNumber>
    </submittedName>
</protein>
<dbReference type="RefSeq" id="WP_302040951.1">
    <property type="nucleotide sequence ID" value="NZ_JAUKPO010000026.1"/>
</dbReference>
<evidence type="ECO:0000259" key="1">
    <source>
        <dbReference type="Pfam" id="PF00534"/>
    </source>
</evidence>
<organism evidence="2 3">
    <name type="scientific">Rhodocytophaga aerolata</name>
    <dbReference type="NCBI Taxonomy" id="455078"/>
    <lineage>
        <taxon>Bacteria</taxon>
        <taxon>Pseudomonadati</taxon>
        <taxon>Bacteroidota</taxon>
        <taxon>Cytophagia</taxon>
        <taxon>Cytophagales</taxon>
        <taxon>Rhodocytophagaceae</taxon>
        <taxon>Rhodocytophaga</taxon>
    </lineage>
</organism>
<dbReference type="Gene3D" id="3.40.50.2000">
    <property type="entry name" value="Glycogen Phosphorylase B"/>
    <property type="match status" value="2"/>
</dbReference>
<evidence type="ECO:0000313" key="2">
    <source>
        <dbReference type="EMBL" id="MDO1450148.1"/>
    </source>
</evidence>
<accession>A0ABT8RG76</accession>
<dbReference type="Proteomes" id="UP001168528">
    <property type="component" value="Unassembled WGS sequence"/>
</dbReference>
<keyword evidence="3" id="KW-1185">Reference proteome</keyword>
<name>A0ABT8RG76_9BACT</name>
<dbReference type="InterPro" id="IPR001296">
    <property type="entry name" value="Glyco_trans_1"/>
</dbReference>
<proteinExistence type="predicted"/>
<dbReference type="GO" id="GO:0016757">
    <property type="term" value="F:glycosyltransferase activity"/>
    <property type="evidence" value="ECO:0007669"/>
    <property type="project" value="UniProtKB-KW"/>
</dbReference>
<dbReference type="Pfam" id="PF00534">
    <property type="entry name" value="Glycos_transf_1"/>
    <property type="match status" value="1"/>
</dbReference>
<dbReference type="InterPro" id="IPR050194">
    <property type="entry name" value="Glycosyltransferase_grp1"/>
</dbReference>
<reference evidence="2" key="1">
    <citation type="submission" date="2023-07" db="EMBL/GenBank/DDBJ databases">
        <title>The genome sequence of Rhodocytophaga aerolata KACC 12507.</title>
        <authorList>
            <person name="Zhang X."/>
        </authorList>
    </citation>
    <scope>NUCLEOTIDE SEQUENCE</scope>
    <source>
        <strain evidence="2">KACC 12507</strain>
    </source>
</reference>
<comment type="caution">
    <text evidence="2">The sequence shown here is derived from an EMBL/GenBank/DDBJ whole genome shotgun (WGS) entry which is preliminary data.</text>
</comment>
<dbReference type="EMBL" id="JAUKPO010000026">
    <property type="protein sequence ID" value="MDO1450148.1"/>
    <property type="molecule type" value="Genomic_DNA"/>
</dbReference>
<sequence>MKILFIHNTYQQRGGEDVIFENESELMESHGHSVERLLFDNHQIKTGLDKFLTGVKSLYNFESAKIVEAVIKNFSPDLIHVHNLFPIASPSILYVADKYKIPVVLSIHNYRLICPSATLLHTGKIYEKSIHSIFPLDAIVKGVYRGSKIQTASAVLMTGTHKLLGTWKNKVTRYIVMSQFAKNKFLDSSLNVAEEKWSIKPNFSPDMGVGDTARENSFLFIGRLTAEKGIETLLEAARITGFNLEILGDGPMREVVENYASQHQNIVYAGFKQKQEIIQALKKCKALLFPSVWYEGFPMTILEAFSVGTPVISSKLGAMVEMIEDQGNGLHVKPGDVEDLVEKMRLLTTQPDLARILGKNARCTYEDKYAPEKNYEQLLAIYLQVIEAKKQMKYEAV</sequence>
<dbReference type="EC" id="2.4.-.-" evidence="2"/>